<keyword evidence="2" id="KW-1185">Reference proteome</keyword>
<dbReference type="AlphaFoldDB" id="A0A0P5CSQ0"/>
<dbReference type="EMBL" id="LRGB01002451">
    <property type="protein sequence ID" value="KZS07585.1"/>
    <property type="molecule type" value="Genomic_DNA"/>
</dbReference>
<comment type="caution">
    <text evidence="1">The sequence shown here is derived from an EMBL/GenBank/DDBJ whole genome shotgun (WGS) entry which is preliminary data.</text>
</comment>
<accession>A0A0P5CSQ0</accession>
<gene>
    <name evidence="1" type="ORF">APZ42_028713</name>
</gene>
<evidence type="ECO:0000313" key="1">
    <source>
        <dbReference type="EMBL" id="KZS07585.1"/>
    </source>
</evidence>
<name>A0A0P5CSQ0_9CRUS</name>
<reference evidence="1 2" key="1">
    <citation type="submission" date="2016-03" db="EMBL/GenBank/DDBJ databases">
        <title>EvidentialGene: Evidence-directed Construction of Genes on Genomes.</title>
        <authorList>
            <person name="Gilbert D.G."/>
            <person name="Choi J.-H."/>
            <person name="Mockaitis K."/>
            <person name="Colbourne J."/>
            <person name="Pfrender M."/>
        </authorList>
    </citation>
    <scope>NUCLEOTIDE SEQUENCE [LARGE SCALE GENOMIC DNA]</scope>
    <source>
        <strain evidence="1 2">Xinb3</strain>
        <tissue evidence="1">Complete organism</tissue>
    </source>
</reference>
<evidence type="ECO:0000313" key="2">
    <source>
        <dbReference type="Proteomes" id="UP000076858"/>
    </source>
</evidence>
<protein>
    <submittedName>
        <fullName evidence="1">Uncharacterized protein</fullName>
    </submittedName>
</protein>
<organism evidence="1 2">
    <name type="scientific">Daphnia magna</name>
    <dbReference type="NCBI Taxonomy" id="35525"/>
    <lineage>
        <taxon>Eukaryota</taxon>
        <taxon>Metazoa</taxon>
        <taxon>Ecdysozoa</taxon>
        <taxon>Arthropoda</taxon>
        <taxon>Crustacea</taxon>
        <taxon>Branchiopoda</taxon>
        <taxon>Diplostraca</taxon>
        <taxon>Cladocera</taxon>
        <taxon>Anomopoda</taxon>
        <taxon>Daphniidae</taxon>
        <taxon>Daphnia</taxon>
    </lineage>
</organism>
<dbReference type="Proteomes" id="UP000076858">
    <property type="component" value="Unassembled WGS sequence"/>
</dbReference>
<proteinExistence type="predicted"/>
<sequence>MSKQILLASQVPLEVSVPSTKKLISWTMPKKGKMKWKNVKLKHLLRQNASTNYGKRLIPSPGPSNDFNTTIKHRFIFIVDYVLFIPDFNTIGY</sequence>